<dbReference type="AlphaFoldDB" id="H0QVU4"/>
<dbReference type="eggNOG" id="ENOG502ZB8C">
    <property type="taxonomic scope" value="Bacteria"/>
</dbReference>
<evidence type="ECO:0008006" key="3">
    <source>
        <dbReference type="Google" id="ProtNLM"/>
    </source>
</evidence>
<dbReference type="Proteomes" id="UP000035034">
    <property type="component" value="Unassembled WGS sequence"/>
</dbReference>
<sequence>MERDVGWVSQARFAPFLSACGNDVDLAWTLYEWNARMASALFECFHHTEVLVRNAMMTQLATIHPLGYPWQKALSSVADAALKRRDGTTKVASPDAIISELTLGFWASLLSKVPENEELWRQSLRRAFPGSPGTRDSVHKALTDMKVLRNRCAHQDSLLEFDARIELRKLLSLVEWIDPKARIWIESIESVSEVAKERPVQPQSDVVVVGASADQAIAMYKAVSAYVCVPVIVHLRQFRIWDSTATRRSSHTFLEFAM</sequence>
<proteinExistence type="predicted"/>
<organism evidence="1 2">
    <name type="scientific">Gordonia effusa NBRC 100432</name>
    <dbReference type="NCBI Taxonomy" id="1077974"/>
    <lineage>
        <taxon>Bacteria</taxon>
        <taxon>Bacillati</taxon>
        <taxon>Actinomycetota</taxon>
        <taxon>Actinomycetes</taxon>
        <taxon>Mycobacteriales</taxon>
        <taxon>Gordoniaceae</taxon>
        <taxon>Gordonia</taxon>
    </lineage>
</organism>
<gene>
    <name evidence="1" type="ORF">GOEFS_017_00610</name>
</gene>
<dbReference type="STRING" id="1077974.GOEFS_017_00610"/>
<reference evidence="1 2" key="1">
    <citation type="submission" date="2011-12" db="EMBL/GenBank/DDBJ databases">
        <title>Whole genome shotgun sequence of Gordonia effusa NBRC 100432.</title>
        <authorList>
            <person name="Yoshida I."/>
            <person name="Takarada H."/>
            <person name="Hosoyama A."/>
            <person name="Tsuchikane K."/>
            <person name="Katsumata H."/>
            <person name="Yamazaki S."/>
            <person name="Fujita N."/>
        </authorList>
    </citation>
    <scope>NUCLEOTIDE SEQUENCE [LARGE SCALE GENOMIC DNA]</scope>
    <source>
        <strain evidence="1 2">NBRC 100432</strain>
    </source>
</reference>
<dbReference type="EMBL" id="BAEH01000017">
    <property type="protein sequence ID" value="GAB16945.1"/>
    <property type="molecule type" value="Genomic_DNA"/>
</dbReference>
<protein>
    <recommendedName>
        <fullName evidence="3">Abi-like protein</fullName>
    </recommendedName>
</protein>
<name>H0QVU4_9ACTN</name>
<evidence type="ECO:0000313" key="2">
    <source>
        <dbReference type="Proteomes" id="UP000035034"/>
    </source>
</evidence>
<keyword evidence="2" id="KW-1185">Reference proteome</keyword>
<comment type="caution">
    <text evidence="1">The sequence shown here is derived from an EMBL/GenBank/DDBJ whole genome shotgun (WGS) entry which is preliminary data.</text>
</comment>
<evidence type="ECO:0000313" key="1">
    <source>
        <dbReference type="EMBL" id="GAB16945.1"/>
    </source>
</evidence>
<accession>H0QVU4</accession>